<dbReference type="InterPro" id="IPR015943">
    <property type="entry name" value="WD40/YVTN_repeat-like_dom_sf"/>
</dbReference>
<evidence type="ECO:0000256" key="6">
    <source>
        <dbReference type="ARBA" id="ARBA00022490"/>
    </source>
</evidence>
<dbReference type="InterPro" id="IPR001680">
    <property type="entry name" value="WD40_rpt"/>
</dbReference>
<evidence type="ECO:0000313" key="13">
    <source>
        <dbReference type="RefSeq" id="XP_013790859.1"/>
    </source>
</evidence>
<dbReference type="RefSeq" id="XP_013790859.1">
    <property type="nucleotide sequence ID" value="XM_013935405.2"/>
</dbReference>
<dbReference type="InterPro" id="IPR036322">
    <property type="entry name" value="WD40_repeat_dom_sf"/>
</dbReference>
<sequence length="608" mass="68089">MGDLLLSSCSQDCFLRIWRISPRQPGFQDVPPANTLQGGQEIKLKENLLWAYGAEKEYLFAVSLDSVLTGHEDWVYSVHWQHPQQTDDQTYQPMRLLSSSMDKTMILWESDEESGVWLEKVRVGEVGGNTLGFYGGVFSPDGNSILAHGYHGAFHLWHYNIESDSWDPGAVWGGHFSTVQDLAWDPEGEYLLSCSSDQTTRLHAPWVQESGQLTWYEIARPQVHGYDVSCIAVINTYKFVSGADEKVLRVFEAPRNFLENFSQICKVDVTADTCTKLSNLPKGANVPSLGLSNKAVFEQDLIVNANQEKKHPRDQYPDSYFTPLSLKAPPSEEQLLQNTLWPEVQKLYGHGFEIFALACSHTGTIIASACKASKPEHACIILWNVLTWKQQGQLFGHSLTITQLAFSPNDQYLLAVSRDRTWSLFQRQLDKIGTVYERVAYSDKKTGIHGRIIWGCAWSHDGLFFTTASRDKKVILWGETIEEKQQQSCLGRFGAQSAVLELEDAVTAVDFCPVSIQDSRYLLAVGLESGLIYLYKWCGHQGDDQWLCVTKLDKCVAHHSTVKRLKFSPKLGKAGCRGKAGTAKDVVQLASCGTDGIVKVYNIKLSAL</sequence>
<evidence type="ECO:0000256" key="10">
    <source>
        <dbReference type="ARBA" id="ARBA00023242"/>
    </source>
</evidence>
<reference evidence="13" key="1">
    <citation type="submission" date="2025-08" db="UniProtKB">
        <authorList>
            <consortium name="RefSeq"/>
        </authorList>
    </citation>
    <scope>IDENTIFICATION</scope>
    <source>
        <tissue evidence="13">Muscle</tissue>
    </source>
</reference>
<dbReference type="Proteomes" id="UP000694941">
    <property type="component" value="Unplaced"/>
</dbReference>
<evidence type="ECO:0000256" key="5">
    <source>
        <dbReference type="ARBA" id="ARBA00020267"/>
    </source>
</evidence>
<name>A0ABM1BY27_LIMPO</name>
<keyword evidence="8" id="KW-0819">tRNA processing</keyword>
<dbReference type="PROSITE" id="PS50082">
    <property type="entry name" value="WD_REPEATS_2"/>
    <property type="match status" value="2"/>
</dbReference>
<evidence type="ECO:0000256" key="7">
    <source>
        <dbReference type="ARBA" id="ARBA00022574"/>
    </source>
</evidence>
<comment type="similarity">
    <text evidence="4">Belongs to the WD repeat ELP2 family.</text>
</comment>
<keyword evidence="6" id="KW-0963">Cytoplasm</keyword>
<evidence type="ECO:0000313" key="12">
    <source>
        <dbReference type="Proteomes" id="UP000694941"/>
    </source>
</evidence>
<comment type="subcellular location">
    <subcellularLocation>
        <location evidence="2">Cytoplasm</location>
    </subcellularLocation>
    <subcellularLocation>
        <location evidence="1">Nucleus</location>
    </subcellularLocation>
</comment>
<evidence type="ECO:0000256" key="4">
    <source>
        <dbReference type="ARBA" id="ARBA00005881"/>
    </source>
</evidence>
<keyword evidence="9" id="KW-0677">Repeat</keyword>
<dbReference type="GeneID" id="106474715"/>
<keyword evidence="10" id="KW-0539">Nucleus</keyword>
<evidence type="ECO:0000256" key="11">
    <source>
        <dbReference type="PROSITE-ProRule" id="PRU00221"/>
    </source>
</evidence>
<evidence type="ECO:0000256" key="1">
    <source>
        <dbReference type="ARBA" id="ARBA00004123"/>
    </source>
</evidence>
<evidence type="ECO:0000256" key="9">
    <source>
        <dbReference type="ARBA" id="ARBA00022737"/>
    </source>
</evidence>
<dbReference type="PANTHER" id="PTHR44111:SF1">
    <property type="entry name" value="ELONGATOR COMPLEX PROTEIN 2"/>
    <property type="match status" value="1"/>
</dbReference>
<keyword evidence="7 11" id="KW-0853">WD repeat</keyword>
<organism evidence="12 13">
    <name type="scientific">Limulus polyphemus</name>
    <name type="common">Atlantic horseshoe crab</name>
    <dbReference type="NCBI Taxonomy" id="6850"/>
    <lineage>
        <taxon>Eukaryota</taxon>
        <taxon>Metazoa</taxon>
        <taxon>Ecdysozoa</taxon>
        <taxon>Arthropoda</taxon>
        <taxon>Chelicerata</taxon>
        <taxon>Merostomata</taxon>
        <taxon>Xiphosura</taxon>
        <taxon>Limulidae</taxon>
        <taxon>Limulus</taxon>
    </lineage>
</organism>
<evidence type="ECO:0000256" key="2">
    <source>
        <dbReference type="ARBA" id="ARBA00004496"/>
    </source>
</evidence>
<feature type="repeat" description="WD" evidence="11">
    <location>
        <begin position="172"/>
        <end position="202"/>
    </location>
</feature>
<accession>A0ABM1BY27</accession>
<keyword evidence="12" id="KW-1185">Reference proteome</keyword>
<proteinExistence type="inferred from homology"/>
<comment type="pathway">
    <text evidence="3">tRNA modification; 5-methoxycarbonylmethyl-2-thiouridine-tRNA biosynthesis.</text>
</comment>
<dbReference type="Gene3D" id="2.130.10.10">
    <property type="entry name" value="YVTN repeat-like/Quinoprotein amine dehydrogenase"/>
    <property type="match status" value="4"/>
</dbReference>
<dbReference type="SMART" id="SM00320">
    <property type="entry name" value="WD40"/>
    <property type="match status" value="8"/>
</dbReference>
<protein>
    <recommendedName>
        <fullName evidence="5">Elongator complex protein 2</fullName>
    </recommendedName>
</protein>
<dbReference type="InterPro" id="IPR037289">
    <property type="entry name" value="Elp2"/>
</dbReference>
<dbReference type="SUPFAM" id="SSF50978">
    <property type="entry name" value="WD40 repeat-like"/>
    <property type="match status" value="2"/>
</dbReference>
<dbReference type="PANTHER" id="PTHR44111">
    <property type="entry name" value="ELONGATOR COMPLEX PROTEIN 2"/>
    <property type="match status" value="1"/>
</dbReference>
<evidence type="ECO:0000256" key="3">
    <source>
        <dbReference type="ARBA" id="ARBA00005043"/>
    </source>
</evidence>
<feature type="repeat" description="WD" evidence="11">
    <location>
        <begin position="394"/>
        <end position="426"/>
    </location>
</feature>
<dbReference type="Pfam" id="PF00400">
    <property type="entry name" value="WD40"/>
    <property type="match status" value="5"/>
</dbReference>
<gene>
    <name evidence="13" type="primary">LOC106474715</name>
</gene>
<evidence type="ECO:0000256" key="8">
    <source>
        <dbReference type="ARBA" id="ARBA00022694"/>
    </source>
</evidence>